<dbReference type="PANTHER" id="PTHR30204">
    <property type="entry name" value="REDOX-CYCLING DRUG-SENSING TRANSCRIPTIONAL ACTIVATOR SOXR"/>
    <property type="match status" value="1"/>
</dbReference>
<dbReference type="Proteomes" id="UP001203579">
    <property type="component" value="Unassembled WGS sequence"/>
</dbReference>
<protein>
    <submittedName>
        <fullName evidence="3">MerR family transcriptional regulator</fullName>
    </submittedName>
</protein>
<gene>
    <name evidence="3" type="ORF">M5J06_02320</name>
</gene>
<feature type="domain" description="HTH merR-type" evidence="2">
    <location>
        <begin position="1"/>
        <end position="71"/>
    </location>
</feature>
<keyword evidence="1" id="KW-0238">DNA-binding</keyword>
<name>A0ABT0T8D7_9CORY</name>
<comment type="caution">
    <text evidence="3">The sequence shown here is derived from an EMBL/GenBank/DDBJ whole genome shotgun (WGS) entry which is preliminary data.</text>
</comment>
<proteinExistence type="predicted"/>
<accession>A0ABT0T8D7</accession>
<dbReference type="SMART" id="SM00422">
    <property type="entry name" value="HTH_MERR"/>
    <property type="match status" value="1"/>
</dbReference>
<dbReference type="InterPro" id="IPR009061">
    <property type="entry name" value="DNA-bd_dom_put_sf"/>
</dbReference>
<dbReference type="CDD" id="cd00592">
    <property type="entry name" value="HTH_MerR-like"/>
    <property type="match status" value="1"/>
</dbReference>
<sequence length="229" mass="24773">MKISDVAAVAGCSVRSVRHLHETGAVPEPARTSGNYRDYSVSDLASVLRARALIDAGVPVADVNLPDAIDRSCGVLDDRIARLKNQRERLRALAQAPNGTPRDIRESLKEAIHDPAMLQLELDSWDLMALCGVATKRTWQQLRENLEDAECLRVLRDVESLWRELGTLSPNDRGVAVIVAKLQHLGERGLMRGIYPTLRPGKVPLSATDAPTTGAQGRALAALAGAPHG</sequence>
<keyword evidence="4" id="KW-1185">Reference proteome</keyword>
<evidence type="ECO:0000256" key="1">
    <source>
        <dbReference type="ARBA" id="ARBA00023125"/>
    </source>
</evidence>
<dbReference type="EMBL" id="JAMKFF010000001">
    <property type="protein sequence ID" value="MCL8492979.1"/>
    <property type="molecule type" value="Genomic_DNA"/>
</dbReference>
<dbReference type="PROSITE" id="PS50937">
    <property type="entry name" value="HTH_MERR_2"/>
    <property type="match status" value="1"/>
</dbReference>
<dbReference type="RefSeq" id="WP_154761970.1">
    <property type="nucleotide sequence ID" value="NZ_JAMFTR010000001.1"/>
</dbReference>
<dbReference type="SUPFAM" id="SSF46955">
    <property type="entry name" value="Putative DNA-binding domain"/>
    <property type="match status" value="1"/>
</dbReference>
<dbReference type="Gene3D" id="1.10.1660.10">
    <property type="match status" value="1"/>
</dbReference>
<evidence type="ECO:0000313" key="4">
    <source>
        <dbReference type="Proteomes" id="UP001203579"/>
    </source>
</evidence>
<evidence type="ECO:0000259" key="2">
    <source>
        <dbReference type="PROSITE" id="PS50937"/>
    </source>
</evidence>
<dbReference type="InterPro" id="IPR000551">
    <property type="entry name" value="MerR-type_HTH_dom"/>
</dbReference>
<dbReference type="PANTHER" id="PTHR30204:SF93">
    <property type="entry name" value="HTH MERR-TYPE DOMAIN-CONTAINING PROTEIN"/>
    <property type="match status" value="1"/>
</dbReference>
<reference evidence="3 4" key="1">
    <citation type="submission" date="2022-05" db="EMBL/GenBank/DDBJ databases">
        <title>Corynebacterium sp. B5-R-101 sp. nov., isolated from human feces.</title>
        <authorList>
            <person name="Shamsuzzaman M."/>
            <person name="Dahal R.H."/>
        </authorList>
    </citation>
    <scope>NUCLEOTIDE SEQUENCE [LARGE SCALE GENOMIC DNA]</scope>
    <source>
        <strain evidence="3 4">B5-R-101</strain>
    </source>
</reference>
<evidence type="ECO:0000313" key="3">
    <source>
        <dbReference type="EMBL" id="MCL8492979.1"/>
    </source>
</evidence>
<dbReference type="InterPro" id="IPR047057">
    <property type="entry name" value="MerR_fam"/>
</dbReference>
<organism evidence="3 4">
    <name type="scientific">Corynebacterium intestinale</name>
    <dbReference type="NCBI Taxonomy" id="2943492"/>
    <lineage>
        <taxon>Bacteria</taxon>
        <taxon>Bacillati</taxon>
        <taxon>Actinomycetota</taxon>
        <taxon>Actinomycetes</taxon>
        <taxon>Mycobacteriales</taxon>
        <taxon>Corynebacteriaceae</taxon>
        <taxon>Corynebacterium</taxon>
    </lineage>
</organism>
<dbReference type="Pfam" id="PF13411">
    <property type="entry name" value="MerR_1"/>
    <property type="match status" value="1"/>
</dbReference>